<dbReference type="PROSITE" id="PS00329">
    <property type="entry name" value="HSP70_2"/>
    <property type="match status" value="1"/>
</dbReference>
<organism evidence="7 8">
    <name type="scientific">Dovyalis caffra</name>
    <dbReference type="NCBI Taxonomy" id="77055"/>
    <lineage>
        <taxon>Eukaryota</taxon>
        <taxon>Viridiplantae</taxon>
        <taxon>Streptophyta</taxon>
        <taxon>Embryophyta</taxon>
        <taxon>Tracheophyta</taxon>
        <taxon>Spermatophyta</taxon>
        <taxon>Magnoliopsida</taxon>
        <taxon>eudicotyledons</taxon>
        <taxon>Gunneridae</taxon>
        <taxon>Pentapetalae</taxon>
        <taxon>rosids</taxon>
        <taxon>fabids</taxon>
        <taxon>Malpighiales</taxon>
        <taxon>Salicaceae</taxon>
        <taxon>Flacourtieae</taxon>
        <taxon>Dovyalis</taxon>
    </lineage>
</organism>
<dbReference type="PROSITE" id="PS01036">
    <property type="entry name" value="HSP70_3"/>
    <property type="match status" value="1"/>
</dbReference>
<dbReference type="HAMAP" id="MF_00332">
    <property type="entry name" value="DnaK"/>
    <property type="match status" value="1"/>
</dbReference>
<dbReference type="EMBL" id="CAWUPB010001160">
    <property type="protein sequence ID" value="CAK7340429.1"/>
    <property type="molecule type" value="Genomic_DNA"/>
</dbReference>
<comment type="similarity">
    <text evidence="4">Belongs to the heat shock protein 70 family.</text>
</comment>
<reference evidence="7 8" key="1">
    <citation type="submission" date="2024-01" db="EMBL/GenBank/DDBJ databases">
        <authorList>
            <person name="Waweru B."/>
        </authorList>
    </citation>
    <scope>NUCLEOTIDE SEQUENCE [LARGE SCALE GENOMIC DNA]</scope>
</reference>
<keyword evidence="1 4" id="KW-0547">Nucleotide-binding</keyword>
<dbReference type="GO" id="GO:0005524">
    <property type="term" value="F:ATP binding"/>
    <property type="evidence" value="ECO:0007669"/>
    <property type="project" value="UniProtKB-KW"/>
</dbReference>
<comment type="caution">
    <text evidence="7">The sequence shown here is derived from an EMBL/GenBank/DDBJ whole genome shotgun (WGS) entry which is preliminary data.</text>
</comment>
<dbReference type="FunFam" id="3.90.640.10:FF:000003">
    <property type="entry name" value="Molecular chaperone DnaK"/>
    <property type="match status" value="1"/>
</dbReference>
<dbReference type="GO" id="GO:0005737">
    <property type="term" value="C:cytoplasm"/>
    <property type="evidence" value="ECO:0007669"/>
    <property type="project" value="UniProtKB-ARBA"/>
</dbReference>
<sequence>MAASSLLLRSLRHRNLHSASLFAYKSVIAGNAKTSPLVSKRAPLARPFGSRPAGNDVIGIDLGTTNSCVAVMEGKNARVIENAEGARTTPSVVAFGKANEIITGTPAKRQAATNPTNTFFGTKRLIGRKFSDPQTRKEINMVPYKIVEASNGDAWLEANGQTYSPSQIGAFVLTKMKEHAEEYLGKTVSKAVITVPAYFNDAQRQATKDAGRIAGLDVQRIINEPTAAALSYGMNNKEGVIAVFDLGGGTFDVSILEISNGVFEVKSTNGDTFLGGEDFDNTLLDFLVSEFKSGEGIDLSKDKLALQRLREAAEKAKIELSSTSQTDINLPFITADASGAKHFNMTLTRAKFEALVNDLIERTRNPCNNCLKDAKLSIKDVDEVLLVGGMTRVPKVQQVVSEIFGKIPSKGVNPDEAVAMGAAIQGGILRGDVKELLLLDVTPLSLGIETLGGIFTKLINRNTTIPTKKSQVFSTASDNQTQVGIKVLQGERQMAADNKLLGEFELVGIPPAPRGMPQIEVAFDIDANGIVTVSAKDKATGKEQQVTIKSSSGLSDDEIEKMVREAEIHSKRDEEKKSLIDLRNSADTTIYSIEKSLNEYRDKVPPEIATGIETAVADLRKSLVGENIDEIQAKINAAQTAVSKIGEHMSKGSASSSSEGSQGGDPTTEAEYKEVRK</sequence>
<accession>A0AAV1RUQ2</accession>
<dbReference type="Gene3D" id="2.60.34.10">
    <property type="entry name" value="Substrate Binding Domain Of DNAk, Chain A, domain 1"/>
    <property type="match status" value="1"/>
</dbReference>
<dbReference type="SUPFAM" id="SSF53067">
    <property type="entry name" value="Actin-like ATPase domain"/>
    <property type="match status" value="2"/>
</dbReference>
<dbReference type="NCBIfam" id="TIGR02350">
    <property type="entry name" value="prok_dnaK"/>
    <property type="match status" value="1"/>
</dbReference>
<dbReference type="FunFam" id="3.30.420.40:FF:000020">
    <property type="entry name" value="Chaperone protein HscA homolog"/>
    <property type="match status" value="1"/>
</dbReference>
<dbReference type="Pfam" id="PF00012">
    <property type="entry name" value="HSP70"/>
    <property type="match status" value="1"/>
</dbReference>
<dbReference type="InterPro" id="IPR043129">
    <property type="entry name" value="ATPase_NBD"/>
</dbReference>
<keyword evidence="5" id="KW-0175">Coiled coil</keyword>
<keyword evidence="8" id="KW-1185">Reference proteome</keyword>
<keyword evidence="2 4" id="KW-0067">ATP-binding</keyword>
<dbReference type="SUPFAM" id="SSF100920">
    <property type="entry name" value="Heat shock protein 70kD (HSP70), peptide-binding domain"/>
    <property type="match status" value="1"/>
</dbReference>
<dbReference type="Gene3D" id="1.20.1270.10">
    <property type="match status" value="1"/>
</dbReference>
<feature type="coiled-coil region" evidence="5">
    <location>
        <begin position="299"/>
        <end position="326"/>
    </location>
</feature>
<evidence type="ECO:0000256" key="2">
    <source>
        <dbReference type="ARBA" id="ARBA00022840"/>
    </source>
</evidence>
<dbReference type="InterPro" id="IPR029047">
    <property type="entry name" value="HSP70_peptide-bd_sf"/>
</dbReference>
<dbReference type="GO" id="GO:0140662">
    <property type="term" value="F:ATP-dependent protein folding chaperone"/>
    <property type="evidence" value="ECO:0007669"/>
    <property type="project" value="InterPro"/>
</dbReference>
<dbReference type="AlphaFoldDB" id="A0AAV1RUQ2"/>
<proteinExistence type="inferred from homology"/>
<dbReference type="Gene3D" id="3.30.420.40">
    <property type="match status" value="2"/>
</dbReference>
<evidence type="ECO:0000256" key="5">
    <source>
        <dbReference type="SAM" id="Coils"/>
    </source>
</evidence>
<dbReference type="PRINTS" id="PR00301">
    <property type="entry name" value="HEATSHOCK70"/>
</dbReference>
<feature type="region of interest" description="Disordered" evidence="6">
    <location>
        <begin position="646"/>
        <end position="677"/>
    </location>
</feature>
<dbReference type="PROSITE" id="PS00297">
    <property type="entry name" value="HSP70_1"/>
    <property type="match status" value="1"/>
</dbReference>
<dbReference type="FunFam" id="1.20.1270.10:FF:000001">
    <property type="entry name" value="Molecular chaperone DnaK"/>
    <property type="match status" value="1"/>
</dbReference>
<evidence type="ECO:0000256" key="3">
    <source>
        <dbReference type="ARBA" id="ARBA00069027"/>
    </source>
</evidence>
<dbReference type="CDD" id="cd11733">
    <property type="entry name" value="ASKHA_NBD_HSP70_HSPA9"/>
    <property type="match status" value="1"/>
</dbReference>
<evidence type="ECO:0000313" key="8">
    <source>
        <dbReference type="Proteomes" id="UP001314170"/>
    </source>
</evidence>
<dbReference type="PANTHER" id="PTHR19375">
    <property type="entry name" value="HEAT SHOCK PROTEIN 70KDA"/>
    <property type="match status" value="1"/>
</dbReference>
<dbReference type="SUPFAM" id="SSF100934">
    <property type="entry name" value="Heat shock protein 70kD (HSP70), C-terminal subdomain"/>
    <property type="match status" value="1"/>
</dbReference>
<dbReference type="InterPro" id="IPR029048">
    <property type="entry name" value="HSP70_C_sf"/>
</dbReference>
<dbReference type="FunFam" id="3.30.30.30:FF:000003">
    <property type="entry name" value="Heat shock protein 9"/>
    <property type="match status" value="1"/>
</dbReference>
<feature type="compositionally biased region" description="Low complexity" evidence="6">
    <location>
        <begin position="651"/>
        <end position="660"/>
    </location>
</feature>
<evidence type="ECO:0000256" key="4">
    <source>
        <dbReference type="RuleBase" id="RU003322"/>
    </source>
</evidence>
<dbReference type="FunFam" id="2.60.34.10:FF:000014">
    <property type="entry name" value="Chaperone protein DnaK HSP70"/>
    <property type="match status" value="1"/>
</dbReference>
<dbReference type="Gene3D" id="3.90.640.10">
    <property type="entry name" value="Actin, Chain A, domain 4"/>
    <property type="match status" value="1"/>
</dbReference>
<dbReference type="InterPro" id="IPR012725">
    <property type="entry name" value="Chaperone_DnaK"/>
</dbReference>
<evidence type="ECO:0000256" key="1">
    <source>
        <dbReference type="ARBA" id="ARBA00022741"/>
    </source>
</evidence>
<dbReference type="Proteomes" id="UP001314170">
    <property type="component" value="Unassembled WGS sequence"/>
</dbReference>
<evidence type="ECO:0000256" key="6">
    <source>
        <dbReference type="SAM" id="MobiDB-lite"/>
    </source>
</evidence>
<dbReference type="NCBIfam" id="NF001413">
    <property type="entry name" value="PRK00290.1"/>
    <property type="match status" value="1"/>
</dbReference>
<dbReference type="InterPro" id="IPR013126">
    <property type="entry name" value="Hsp_70_fam"/>
</dbReference>
<dbReference type="GO" id="GO:0051082">
    <property type="term" value="F:unfolded protein binding"/>
    <property type="evidence" value="ECO:0007669"/>
    <property type="project" value="InterPro"/>
</dbReference>
<name>A0AAV1RUQ2_9ROSI</name>
<gene>
    <name evidence="7" type="ORF">DCAF_LOCUS15511</name>
</gene>
<dbReference type="GO" id="GO:0009408">
    <property type="term" value="P:response to heat"/>
    <property type="evidence" value="ECO:0007669"/>
    <property type="project" value="UniProtKB-ARBA"/>
</dbReference>
<dbReference type="InterPro" id="IPR018181">
    <property type="entry name" value="Heat_shock_70_CS"/>
</dbReference>
<evidence type="ECO:0000313" key="7">
    <source>
        <dbReference type="EMBL" id="CAK7340429.1"/>
    </source>
</evidence>
<protein>
    <recommendedName>
        <fullName evidence="3">Heat shock 70 kDa protein, mitochondrial</fullName>
    </recommendedName>
</protein>
<dbReference type="FunFam" id="3.30.420.40:FF:000004">
    <property type="entry name" value="Molecular chaperone DnaK"/>
    <property type="match status" value="1"/>
</dbReference>